<protein>
    <submittedName>
        <fullName evidence="2">Cupin domain-containing protein</fullName>
    </submittedName>
</protein>
<dbReference type="InterPro" id="IPR014500">
    <property type="entry name" value="UCP019307_cupin"/>
</dbReference>
<proteinExistence type="predicted"/>
<gene>
    <name evidence="2" type="ORF">H7C18_20785</name>
</gene>
<dbReference type="SUPFAM" id="SSF51182">
    <property type="entry name" value="RmlC-like cupins"/>
    <property type="match status" value="1"/>
</dbReference>
<dbReference type="Pfam" id="PF07883">
    <property type="entry name" value="Cupin_2"/>
    <property type="match status" value="1"/>
</dbReference>
<organism evidence="2 3">
    <name type="scientific">Cohnella zeiphila</name>
    <dbReference type="NCBI Taxonomy" id="2761120"/>
    <lineage>
        <taxon>Bacteria</taxon>
        <taxon>Bacillati</taxon>
        <taxon>Bacillota</taxon>
        <taxon>Bacilli</taxon>
        <taxon>Bacillales</taxon>
        <taxon>Paenibacillaceae</taxon>
        <taxon>Cohnella</taxon>
    </lineage>
</organism>
<dbReference type="CDD" id="cd02219">
    <property type="entry name" value="cupin_YjlB-like"/>
    <property type="match status" value="1"/>
</dbReference>
<accession>A0A7X0SQR5</accession>
<feature type="domain" description="Cupin type-2" evidence="1">
    <location>
        <begin position="60"/>
        <end position="108"/>
    </location>
</feature>
<dbReference type="EMBL" id="JACJVO010000026">
    <property type="protein sequence ID" value="MBB6733364.1"/>
    <property type="molecule type" value="Genomic_DNA"/>
</dbReference>
<dbReference type="PANTHER" id="PTHR36448:SF2">
    <property type="entry name" value="CUPIN TYPE-1 DOMAIN-CONTAINING PROTEIN"/>
    <property type="match status" value="1"/>
</dbReference>
<evidence type="ECO:0000259" key="1">
    <source>
        <dbReference type="Pfam" id="PF07883"/>
    </source>
</evidence>
<dbReference type="RefSeq" id="WP_185131030.1">
    <property type="nucleotide sequence ID" value="NZ_JACJVO010000026.1"/>
</dbReference>
<dbReference type="PIRSF" id="PIRSF019307">
    <property type="entry name" value="UCP019307"/>
    <property type="match status" value="1"/>
</dbReference>
<dbReference type="InterPro" id="IPR047121">
    <property type="entry name" value="YjiB-like"/>
</dbReference>
<keyword evidence="3" id="KW-1185">Reference proteome</keyword>
<dbReference type="Gene3D" id="2.60.120.10">
    <property type="entry name" value="Jelly Rolls"/>
    <property type="match status" value="1"/>
</dbReference>
<sequence>MSATIEVQCIRLREAEDAPNHPDLPVIRYAGAFRKDPSRIGAVFREHRWLGEWTDGIYGYTHFHTNTHEALGVVSGSATVRVGGERGIDVELETGDVLVLPAGTGHRRILASADFKVTGAYPNGMEWNLHTEDDLPAEAARAAIASVPMPETDPVFGEKGPVHDYWQPAYASRDGPYRLRISPAV</sequence>
<evidence type="ECO:0000313" key="3">
    <source>
        <dbReference type="Proteomes" id="UP000564644"/>
    </source>
</evidence>
<dbReference type="Proteomes" id="UP000564644">
    <property type="component" value="Unassembled WGS sequence"/>
</dbReference>
<evidence type="ECO:0000313" key="2">
    <source>
        <dbReference type="EMBL" id="MBB6733364.1"/>
    </source>
</evidence>
<comment type="caution">
    <text evidence="2">The sequence shown here is derived from an EMBL/GenBank/DDBJ whole genome shotgun (WGS) entry which is preliminary data.</text>
</comment>
<dbReference type="InterPro" id="IPR011051">
    <property type="entry name" value="RmlC_Cupin_sf"/>
</dbReference>
<name>A0A7X0SQR5_9BACL</name>
<dbReference type="PANTHER" id="PTHR36448">
    <property type="entry name" value="BLR7373 PROTEIN"/>
    <property type="match status" value="1"/>
</dbReference>
<reference evidence="2 3" key="1">
    <citation type="submission" date="2020-08" db="EMBL/GenBank/DDBJ databases">
        <title>Cohnella phylogeny.</title>
        <authorList>
            <person name="Dunlap C."/>
        </authorList>
    </citation>
    <scope>NUCLEOTIDE SEQUENCE [LARGE SCALE GENOMIC DNA]</scope>
    <source>
        <strain evidence="2 3">CBP 2801</strain>
    </source>
</reference>
<dbReference type="AlphaFoldDB" id="A0A7X0SQR5"/>
<dbReference type="InterPro" id="IPR013096">
    <property type="entry name" value="Cupin_2"/>
</dbReference>
<dbReference type="InterPro" id="IPR014710">
    <property type="entry name" value="RmlC-like_jellyroll"/>
</dbReference>